<dbReference type="AlphaFoldDB" id="A0AAV7LBH2"/>
<dbReference type="Proteomes" id="UP001066276">
    <property type="component" value="Chromosome 11"/>
</dbReference>
<name>A0AAV7LBH2_PLEWA</name>
<gene>
    <name evidence="1" type="ORF">NDU88_001457</name>
</gene>
<protein>
    <submittedName>
        <fullName evidence="1">Uncharacterized protein</fullName>
    </submittedName>
</protein>
<sequence length="66" mass="7577">MVDPRMLLCYAAAEALWERSATQRILLMRVYDIVSGKGKTCPLEWAWKQRAEIPCVEDYGDSPTRS</sequence>
<accession>A0AAV7LBH2</accession>
<evidence type="ECO:0000313" key="1">
    <source>
        <dbReference type="EMBL" id="KAJ1088299.1"/>
    </source>
</evidence>
<proteinExistence type="predicted"/>
<comment type="caution">
    <text evidence="1">The sequence shown here is derived from an EMBL/GenBank/DDBJ whole genome shotgun (WGS) entry which is preliminary data.</text>
</comment>
<evidence type="ECO:0000313" key="2">
    <source>
        <dbReference type="Proteomes" id="UP001066276"/>
    </source>
</evidence>
<organism evidence="1 2">
    <name type="scientific">Pleurodeles waltl</name>
    <name type="common">Iberian ribbed newt</name>
    <dbReference type="NCBI Taxonomy" id="8319"/>
    <lineage>
        <taxon>Eukaryota</taxon>
        <taxon>Metazoa</taxon>
        <taxon>Chordata</taxon>
        <taxon>Craniata</taxon>
        <taxon>Vertebrata</taxon>
        <taxon>Euteleostomi</taxon>
        <taxon>Amphibia</taxon>
        <taxon>Batrachia</taxon>
        <taxon>Caudata</taxon>
        <taxon>Salamandroidea</taxon>
        <taxon>Salamandridae</taxon>
        <taxon>Pleurodelinae</taxon>
        <taxon>Pleurodeles</taxon>
    </lineage>
</organism>
<keyword evidence="2" id="KW-1185">Reference proteome</keyword>
<reference evidence="1" key="1">
    <citation type="journal article" date="2022" name="bioRxiv">
        <title>Sequencing and chromosome-scale assembly of the giantPleurodeles waltlgenome.</title>
        <authorList>
            <person name="Brown T."/>
            <person name="Elewa A."/>
            <person name="Iarovenko S."/>
            <person name="Subramanian E."/>
            <person name="Araus A.J."/>
            <person name="Petzold A."/>
            <person name="Susuki M."/>
            <person name="Suzuki K.-i.T."/>
            <person name="Hayashi T."/>
            <person name="Toyoda A."/>
            <person name="Oliveira C."/>
            <person name="Osipova E."/>
            <person name="Leigh N.D."/>
            <person name="Simon A."/>
            <person name="Yun M.H."/>
        </authorList>
    </citation>
    <scope>NUCLEOTIDE SEQUENCE</scope>
    <source>
        <strain evidence="1">20211129_DDA</strain>
        <tissue evidence="1">Liver</tissue>
    </source>
</reference>
<dbReference type="EMBL" id="JANPWB010000015">
    <property type="protein sequence ID" value="KAJ1088299.1"/>
    <property type="molecule type" value="Genomic_DNA"/>
</dbReference>